<dbReference type="InterPro" id="IPR037401">
    <property type="entry name" value="SnoaL-like"/>
</dbReference>
<proteinExistence type="predicted"/>
<dbReference type="Proteomes" id="UP000279259">
    <property type="component" value="Unassembled WGS sequence"/>
</dbReference>
<dbReference type="OrthoDB" id="2561307at2759"/>
<name>A0A427XVD3_9TREE</name>
<keyword evidence="3" id="KW-1185">Reference proteome</keyword>
<dbReference type="SUPFAM" id="SSF54427">
    <property type="entry name" value="NTF2-like"/>
    <property type="match status" value="1"/>
</dbReference>
<organism evidence="2 3">
    <name type="scientific">Saitozyma podzolica</name>
    <dbReference type="NCBI Taxonomy" id="1890683"/>
    <lineage>
        <taxon>Eukaryota</taxon>
        <taxon>Fungi</taxon>
        <taxon>Dikarya</taxon>
        <taxon>Basidiomycota</taxon>
        <taxon>Agaricomycotina</taxon>
        <taxon>Tremellomycetes</taxon>
        <taxon>Tremellales</taxon>
        <taxon>Trimorphomycetaceae</taxon>
        <taxon>Saitozyma</taxon>
    </lineage>
</organism>
<comment type="caution">
    <text evidence="2">The sequence shown here is derived from an EMBL/GenBank/DDBJ whole genome shotgun (WGS) entry which is preliminary data.</text>
</comment>
<gene>
    <name evidence="2" type="ORF">EHS25_005848</name>
</gene>
<sequence>MPITDSYVKSAFDKMTGGDIPGVMAMIHDDAEWTVINPKIQSTPLSGMYGKTTFLPVQGSFFAHLKAPLEWTLNMVVVSGTTGVIQADGRGERKDGKVYFSPYCWVFEFDSADSPEPKIVKVQSFLDSALVKEIMESDV</sequence>
<evidence type="ECO:0000313" key="3">
    <source>
        <dbReference type="Proteomes" id="UP000279259"/>
    </source>
</evidence>
<protein>
    <recommendedName>
        <fullName evidence="1">SnoaL-like domain-containing protein</fullName>
    </recommendedName>
</protein>
<evidence type="ECO:0000259" key="1">
    <source>
        <dbReference type="Pfam" id="PF12680"/>
    </source>
</evidence>
<dbReference type="AlphaFoldDB" id="A0A427XVD3"/>
<feature type="domain" description="SnoaL-like" evidence="1">
    <location>
        <begin position="10"/>
        <end position="110"/>
    </location>
</feature>
<evidence type="ECO:0000313" key="2">
    <source>
        <dbReference type="EMBL" id="RSH82858.1"/>
    </source>
</evidence>
<dbReference type="Gene3D" id="3.10.450.50">
    <property type="match status" value="1"/>
</dbReference>
<dbReference type="EMBL" id="RSCD01000026">
    <property type="protein sequence ID" value="RSH82858.1"/>
    <property type="molecule type" value="Genomic_DNA"/>
</dbReference>
<reference evidence="2 3" key="1">
    <citation type="submission" date="2018-11" db="EMBL/GenBank/DDBJ databases">
        <title>Genome sequence of Saitozyma podzolica DSM 27192.</title>
        <authorList>
            <person name="Aliyu H."/>
            <person name="Gorte O."/>
            <person name="Ochsenreither K."/>
        </authorList>
    </citation>
    <scope>NUCLEOTIDE SEQUENCE [LARGE SCALE GENOMIC DNA]</scope>
    <source>
        <strain evidence="2 3">DSM 27192</strain>
    </source>
</reference>
<dbReference type="InterPro" id="IPR032710">
    <property type="entry name" value="NTF2-like_dom_sf"/>
</dbReference>
<accession>A0A427XVD3</accession>
<dbReference type="Pfam" id="PF12680">
    <property type="entry name" value="SnoaL_2"/>
    <property type="match status" value="1"/>
</dbReference>